<dbReference type="EMBL" id="VENO01000003">
    <property type="protein sequence ID" value="TNV68467.1"/>
    <property type="molecule type" value="Genomic_DNA"/>
</dbReference>
<dbReference type="InterPro" id="IPR037012">
    <property type="entry name" value="NanQ/TabA/YiaL_sf"/>
</dbReference>
<dbReference type="Proteomes" id="UP000313395">
    <property type="component" value="Unassembled WGS sequence"/>
</dbReference>
<gene>
    <name evidence="1" type="ORF">FHK04_09650</name>
</gene>
<dbReference type="PANTHER" id="PTHR34986">
    <property type="entry name" value="EVOLVED BETA-GALACTOSIDASE SUBUNIT BETA"/>
    <property type="match status" value="1"/>
</dbReference>
<proteinExistence type="predicted"/>
<accession>A0A5C5E6S9</accession>
<comment type="caution">
    <text evidence="1">The sequence shown here is derived from an EMBL/GenBank/DDBJ whole genome shotgun (WGS) entry which is preliminary data.</text>
</comment>
<dbReference type="PANTHER" id="PTHR34986:SF1">
    <property type="entry name" value="PROTEIN YIAL"/>
    <property type="match status" value="1"/>
</dbReference>
<reference evidence="1 2" key="1">
    <citation type="submission" date="2019-06" db="EMBL/GenBank/DDBJ databases">
        <title>Description Trichococcus psychrophilus sp. nov., isolated from a cold spring, by genomic and phenotypic analyses.</title>
        <authorList>
            <person name="Zakharyuk A."/>
        </authorList>
    </citation>
    <scope>NUCLEOTIDE SEQUENCE [LARGE SCALE GENOMIC DNA]</scope>
    <source>
        <strain evidence="1 2">SKBG</strain>
    </source>
</reference>
<dbReference type="Gene3D" id="2.60.120.370">
    <property type="entry name" value="YhcH/YjgK/YiaL"/>
    <property type="match status" value="1"/>
</dbReference>
<dbReference type="InterPro" id="IPR004375">
    <property type="entry name" value="NanQ/TabA/YiaL"/>
</dbReference>
<dbReference type="Pfam" id="PF04074">
    <property type="entry name" value="DUF386"/>
    <property type="match status" value="1"/>
</dbReference>
<protein>
    <submittedName>
        <fullName evidence="1">DUF386 family protein</fullName>
    </submittedName>
</protein>
<name>A0A5C5E6S9_9LACT</name>
<dbReference type="GO" id="GO:0005829">
    <property type="term" value="C:cytosol"/>
    <property type="evidence" value="ECO:0007669"/>
    <property type="project" value="TreeGrafter"/>
</dbReference>
<organism evidence="1 2">
    <name type="scientific">Trichococcus shcherbakoviae subsp. psychrophilus</name>
    <dbReference type="NCBI Taxonomy" id="2585775"/>
    <lineage>
        <taxon>Bacteria</taxon>
        <taxon>Bacillati</taxon>
        <taxon>Bacillota</taxon>
        <taxon>Bacilli</taxon>
        <taxon>Lactobacillales</taxon>
        <taxon>Carnobacteriaceae</taxon>
        <taxon>Trichococcus</taxon>
    </lineage>
</organism>
<dbReference type="AlphaFoldDB" id="A0A5C5E6S9"/>
<dbReference type="SUPFAM" id="SSF51197">
    <property type="entry name" value="Clavaminate synthase-like"/>
    <property type="match status" value="1"/>
</dbReference>
<evidence type="ECO:0000313" key="2">
    <source>
        <dbReference type="Proteomes" id="UP000313395"/>
    </source>
</evidence>
<evidence type="ECO:0000313" key="1">
    <source>
        <dbReference type="EMBL" id="TNV68467.1"/>
    </source>
</evidence>
<keyword evidence="2" id="KW-1185">Reference proteome</keyword>
<sequence length="82" mass="8995">MRRVFVGGGYTRGMSLGCKPLDDIVKMEDRPEDDVYFFDAEGDHLVVHAGQFAVFTPHDAHRLGVTVDGPAPIKKVVVKVAL</sequence>